<sequence length="104" mass="11418">MSFIYLFLAIIFEVSGTTLMKLSNGFSNIKYAVIMLIFYVLSLSTLTLALKKIQIGIAYATWSGIGIVLLTIIGLIAFKEPINLQKVIFIGFILVGTVGLNLIK</sequence>
<organism evidence="9 10">
    <name type="scientific">Clostridium neuense</name>
    <dbReference type="NCBI Taxonomy" id="1728934"/>
    <lineage>
        <taxon>Bacteria</taxon>
        <taxon>Bacillati</taxon>
        <taxon>Bacillota</taxon>
        <taxon>Clostridia</taxon>
        <taxon>Eubacteriales</taxon>
        <taxon>Clostridiaceae</taxon>
        <taxon>Clostridium</taxon>
    </lineage>
</organism>
<proteinExistence type="inferred from homology"/>
<accession>A0ABW8TE37</accession>
<reference evidence="9 10" key="1">
    <citation type="submission" date="2024-11" db="EMBL/GenBank/DDBJ databases">
        <authorList>
            <person name="Heng Y.C."/>
            <person name="Lim A.C.H."/>
            <person name="Lee J.K.Y."/>
            <person name="Kittelmann S."/>
        </authorList>
    </citation>
    <scope>NUCLEOTIDE SEQUENCE [LARGE SCALE GENOMIC DNA]</scope>
    <source>
        <strain evidence="9 10">WILCCON 0114</strain>
    </source>
</reference>
<dbReference type="EMBL" id="JBJIAA010000007">
    <property type="protein sequence ID" value="MFL0250677.1"/>
    <property type="molecule type" value="Genomic_DNA"/>
</dbReference>
<comment type="similarity">
    <text evidence="7">Belongs to the drug/metabolite transporter (DMT) superfamily. Small multidrug resistance (SMR) (TC 2.A.7.1) family.</text>
</comment>
<keyword evidence="4 7" id="KW-0812">Transmembrane</keyword>
<evidence type="ECO:0000256" key="5">
    <source>
        <dbReference type="ARBA" id="ARBA00022989"/>
    </source>
</evidence>
<keyword evidence="10" id="KW-1185">Reference proteome</keyword>
<evidence type="ECO:0000313" key="9">
    <source>
        <dbReference type="EMBL" id="MFL0250677.1"/>
    </source>
</evidence>
<dbReference type="Proteomes" id="UP001623592">
    <property type="component" value="Unassembled WGS sequence"/>
</dbReference>
<feature type="transmembrane region" description="Helical" evidence="8">
    <location>
        <begin position="84"/>
        <end position="103"/>
    </location>
</feature>
<gene>
    <name evidence="9" type="ORF">ACJDT4_09615</name>
</gene>
<comment type="caution">
    <text evidence="9">The sequence shown here is derived from an EMBL/GenBank/DDBJ whole genome shotgun (WGS) entry which is preliminary data.</text>
</comment>
<comment type="subcellular location">
    <subcellularLocation>
        <location evidence="1 7">Cell membrane</location>
        <topology evidence="1 7">Multi-pass membrane protein</topology>
    </subcellularLocation>
</comment>
<dbReference type="PANTHER" id="PTHR30561">
    <property type="entry name" value="SMR FAMILY PROTON-DEPENDENT DRUG EFFLUX TRANSPORTER SUGE"/>
    <property type="match status" value="1"/>
</dbReference>
<keyword evidence="6 8" id="KW-0472">Membrane</keyword>
<evidence type="ECO:0000256" key="6">
    <source>
        <dbReference type="ARBA" id="ARBA00023136"/>
    </source>
</evidence>
<keyword evidence="5 8" id="KW-1133">Transmembrane helix</keyword>
<protein>
    <submittedName>
        <fullName evidence="9">DMT family transporter</fullName>
    </submittedName>
</protein>
<evidence type="ECO:0000256" key="2">
    <source>
        <dbReference type="ARBA" id="ARBA00022448"/>
    </source>
</evidence>
<evidence type="ECO:0000256" key="8">
    <source>
        <dbReference type="SAM" id="Phobius"/>
    </source>
</evidence>
<evidence type="ECO:0000256" key="4">
    <source>
        <dbReference type="ARBA" id="ARBA00022692"/>
    </source>
</evidence>
<evidence type="ECO:0000256" key="3">
    <source>
        <dbReference type="ARBA" id="ARBA00022475"/>
    </source>
</evidence>
<dbReference type="InterPro" id="IPR045324">
    <property type="entry name" value="Small_multidrug_res"/>
</dbReference>
<evidence type="ECO:0000313" key="10">
    <source>
        <dbReference type="Proteomes" id="UP001623592"/>
    </source>
</evidence>
<dbReference type="InterPro" id="IPR037185">
    <property type="entry name" value="EmrE-like"/>
</dbReference>
<evidence type="ECO:0000256" key="7">
    <source>
        <dbReference type="RuleBase" id="RU003942"/>
    </source>
</evidence>
<dbReference type="PANTHER" id="PTHR30561:SF1">
    <property type="entry name" value="MULTIDRUG TRANSPORTER EMRE"/>
    <property type="match status" value="1"/>
</dbReference>
<keyword evidence="2" id="KW-0813">Transport</keyword>
<dbReference type="Gene3D" id="1.10.3730.20">
    <property type="match status" value="1"/>
</dbReference>
<keyword evidence="3" id="KW-1003">Cell membrane</keyword>
<feature type="transmembrane region" description="Helical" evidence="8">
    <location>
        <begin position="32"/>
        <end position="50"/>
    </location>
</feature>
<dbReference type="Pfam" id="PF00893">
    <property type="entry name" value="Multi_Drug_Res"/>
    <property type="match status" value="1"/>
</dbReference>
<dbReference type="InterPro" id="IPR000390">
    <property type="entry name" value="Small_drug/metabolite_transptr"/>
</dbReference>
<name>A0ABW8TE37_9CLOT</name>
<evidence type="ECO:0000256" key="1">
    <source>
        <dbReference type="ARBA" id="ARBA00004651"/>
    </source>
</evidence>
<dbReference type="SUPFAM" id="SSF103481">
    <property type="entry name" value="Multidrug resistance efflux transporter EmrE"/>
    <property type="match status" value="1"/>
</dbReference>
<dbReference type="RefSeq" id="WP_406787342.1">
    <property type="nucleotide sequence ID" value="NZ_JBJIAA010000007.1"/>
</dbReference>
<feature type="transmembrane region" description="Helical" evidence="8">
    <location>
        <begin position="57"/>
        <end position="78"/>
    </location>
</feature>